<evidence type="ECO:0000313" key="21">
    <source>
        <dbReference type="EMBL" id="KAK1409305.1"/>
    </source>
</evidence>
<dbReference type="PROSITE" id="PS50011">
    <property type="entry name" value="PROTEIN_KINASE_DOM"/>
    <property type="match status" value="1"/>
</dbReference>
<keyword evidence="4" id="KW-0723">Serine/threonine-protein kinase</keyword>
<keyword evidence="8" id="KW-0812">Transmembrane</keyword>
<evidence type="ECO:0000256" key="2">
    <source>
        <dbReference type="ARBA" id="ARBA00012513"/>
    </source>
</evidence>
<keyword evidence="7" id="KW-0808">Transferase</keyword>
<keyword evidence="3" id="KW-1003">Cell membrane</keyword>
<dbReference type="SUPFAM" id="SSF56112">
    <property type="entry name" value="Protein kinase-like (PK-like)"/>
    <property type="match status" value="1"/>
</dbReference>
<dbReference type="GO" id="GO:0004674">
    <property type="term" value="F:protein serine/threonine kinase activity"/>
    <property type="evidence" value="ECO:0007669"/>
    <property type="project" value="UniProtKB-KW"/>
</dbReference>
<evidence type="ECO:0000256" key="7">
    <source>
        <dbReference type="ARBA" id="ARBA00022679"/>
    </source>
</evidence>
<dbReference type="GO" id="GO:0005886">
    <property type="term" value="C:plasma membrane"/>
    <property type="evidence" value="ECO:0007669"/>
    <property type="project" value="UniProtKB-SubCell"/>
</dbReference>
<evidence type="ECO:0000256" key="17">
    <source>
        <dbReference type="ARBA" id="ARBA00023180"/>
    </source>
</evidence>
<keyword evidence="11" id="KW-0547">Nucleotide-binding</keyword>
<dbReference type="PROSITE" id="PS00108">
    <property type="entry name" value="PROTEIN_KINASE_ST"/>
    <property type="match status" value="1"/>
</dbReference>
<evidence type="ECO:0000256" key="3">
    <source>
        <dbReference type="ARBA" id="ARBA00022475"/>
    </source>
</evidence>
<evidence type="ECO:0000256" key="1">
    <source>
        <dbReference type="ARBA" id="ARBA00004162"/>
    </source>
</evidence>
<gene>
    <name evidence="21" type="ORF">QVD17_35831</name>
</gene>
<evidence type="ECO:0000256" key="13">
    <source>
        <dbReference type="ARBA" id="ARBA00022840"/>
    </source>
</evidence>
<evidence type="ECO:0000256" key="5">
    <source>
        <dbReference type="ARBA" id="ARBA00022553"/>
    </source>
</evidence>
<dbReference type="InterPro" id="IPR008271">
    <property type="entry name" value="Ser/Thr_kinase_AS"/>
</dbReference>
<dbReference type="Proteomes" id="UP001229421">
    <property type="component" value="Unassembled WGS sequence"/>
</dbReference>
<evidence type="ECO:0000256" key="16">
    <source>
        <dbReference type="ARBA" id="ARBA00023170"/>
    </source>
</evidence>
<accession>A0AAD8NBF4</accession>
<keyword evidence="9" id="KW-0732">Signal</keyword>
<comment type="caution">
    <text evidence="21">The sequence shown here is derived from an EMBL/GenBank/DDBJ whole genome shotgun (WGS) entry which is preliminary data.</text>
</comment>
<keyword evidence="10" id="KW-0677">Repeat</keyword>
<evidence type="ECO:0000256" key="18">
    <source>
        <dbReference type="ARBA" id="ARBA00047899"/>
    </source>
</evidence>
<evidence type="ECO:0000256" key="14">
    <source>
        <dbReference type="ARBA" id="ARBA00022989"/>
    </source>
</evidence>
<comment type="subcellular location">
    <subcellularLocation>
        <location evidence="1">Cell membrane</location>
        <topology evidence="1">Single-pass membrane protein</topology>
    </subcellularLocation>
</comment>
<protein>
    <recommendedName>
        <fullName evidence="2">non-specific serine/threonine protein kinase</fullName>
        <ecNumber evidence="2">2.7.11.1</ecNumber>
    </recommendedName>
</protein>
<dbReference type="FunFam" id="1.10.510.10:FF:000358">
    <property type="entry name" value="Putative leucine-rich repeat receptor-like serine/threonine-protein kinase"/>
    <property type="match status" value="1"/>
</dbReference>
<dbReference type="AlphaFoldDB" id="A0AAD8NBF4"/>
<keyword evidence="12" id="KW-0418">Kinase</keyword>
<dbReference type="PANTHER" id="PTHR48055">
    <property type="entry name" value="LEUCINE-RICH REPEAT RECEPTOR PROTEIN KINASE EMS1"/>
    <property type="match status" value="1"/>
</dbReference>
<comment type="catalytic activity">
    <reaction evidence="19">
        <text>L-seryl-[protein] + ATP = O-phospho-L-seryl-[protein] + ADP + H(+)</text>
        <dbReference type="Rhea" id="RHEA:17989"/>
        <dbReference type="Rhea" id="RHEA-COMP:9863"/>
        <dbReference type="Rhea" id="RHEA-COMP:11604"/>
        <dbReference type="ChEBI" id="CHEBI:15378"/>
        <dbReference type="ChEBI" id="CHEBI:29999"/>
        <dbReference type="ChEBI" id="CHEBI:30616"/>
        <dbReference type="ChEBI" id="CHEBI:83421"/>
        <dbReference type="ChEBI" id="CHEBI:456216"/>
        <dbReference type="EC" id="2.7.11.1"/>
    </reaction>
</comment>
<evidence type="ECO:0000259" key="20">
    <source>
        <dbReference type="PROSITE" id="PS50011"/>
    </source>
</evidence>
<dbReference type="Pfam" id="PF00069">
    <property type="entry name" value="Pkinase"/>
    <property type="match status" value="1"/>
</dbReference>
<evidence type="ECO:0000256" key="19">
    <source>
        <dbReference type="ARBA" id="ARBA00048679"/>
    </source>
</evidence>
<dbReference type="EMBL" id="JAUHHV010000010">
    <property type="protein sequence ID" value="KAK1409305.1"/>
    <property type="molecule type" value="Genomic_DNA"/>
</dbReference>
<dbReference type="Gene3D" id="1.10.510.10">
    <property type="entry name" value="Transferase(Phosphotransferase) domain 1"/>
    <property type="match status" value="1"/>
</dbReference>
<reference evidence="21" key="1">
    <citation type="journal article" date="2023" name="bioRxiv">
        <title>Improved chromosome-level genome assembly for marigold (Tagetes erecta).</title>
        <authorList>
            <person name="Jiang F."/>
            <person name="Yuan L."/>
            <person name="Wang S."/>
            <person name="Wang H."/>
            <person name="Xu D."/>
            <person name="Wang A."/>
            <person name="Fan W."/>
        </authorList>
    </citation>
    <scope>NUCLEOTIDE SEQUENCE</scope>
    <source>
        <strain evidence="21">WSJ</strain>
        <tissue evidence="21">Leaf</tissue>
    </source>
</reference>
<proteinExistence type="predicted"/>
<feature type="domain" description="Protein kinase" evidence="20">
    <location>
        <begin position="1"/>
        <end position="185"/>
    </location>
</feature>
<keyword evidence="16" id="KW-0675">Receptor</keyword>
<dbReference type="GO" id="GO:0005524">
    <property type="term" value="F:ATP binding"/>
    <property type="evidence" value="ECO:0007669"/>
    <property type="project" value="UniProtKB-KW"/>
</dbReference>
<evidence type="ECO:0000256" key="9">
    <source>
        <dbReference type="ARBA" id="ARBA00022729"/>
    </source>
</evidence>
<evidence type="ECO:0000256" key="10">
    <source>
        <dbReference type="ARBA" id="ARBA00022737"/>
    </source>
</evidence>
<keyword evidence="15" id="KW-0472">Membrane</keyword>
<keyword evidence="6" id="KW-0433">Leucine-rich repeat</keyword>
<evidence type="ECO:0000256" key="6">
    <source>
        <dbReference type="ARBA" id="ARBA00022614"/>
    </source>
</evidence>
<keyword evidence="5" id="KW-0597">Phosphoprotein</keyword>
<evidence type="ECO:0000313" key="22">
    <source>
        <dbReference type="Proteomes" id="UP001229421"/>
    </source>
</evidence>
<keyword evidence="14" id="KW-1133">Transmembrane helix</keyword>
<dbReference type="InterPro" id="IPR051564">
    <property type="entry name" value="LRR_receptor-like_kinase"/>
</dbReference>
<sequence length="192" mass="20757">MLDLVQRINIIKDVACALDYLHCRCGNVIVHCDLKPSNILLDADMVAHVGDFGLAKILTVVEGSNANAGSSSIIRGTIGYAPPEYGLGNEISTSGDIYSFGILLLEMLTRIKPVDPMFEGGLDLHSYAWRAWTDGVVLQIVDPMLLNEDANVNSFTSLVKIGVQCSYPSPEDRPGIGTVVQELFSTTTTPRS</sequence>
<evidence type="ECO:0000256" key="8">
    <source>
        <dbReference type="ARBA" id="ARBA00022692"/>
    </source>
</evidence>
<evidence type="ECO:0000256" key="11">
    <source>
        <dbReference type="ARBA" id="ARBA00022741"/>
    </source>
</evidence>
<dbReference type="EC" id="2.7.11.1" evidence="2"/>
<name>A0AAD8NBF4_TARER</name>
<keyword evidence="22" id="KW-1185">Reference proteome</keyword>
<dbReference type="SMART" id="SM00220">
    <property type="entry name" value="S_TKc"/>
    <property type="match status" value="1"/>
</dbReference>
<keyword evidence="13" id="KW-0067">ATP-binding</keyword>
<evidence type="ECO:0000256" key="4">
    <source>
        <dbReference type="ARBA" id="ARBA00022527"/>
    </source>
</evidence>
<evidence type="ECO:0000256" key="12">
    <source>
        <dbReference type="ARBA" id="ARBA00022777"/>
    </source>
</evidence>
<organism evidence="21 22">
    <name type="scientific">Tagetes erecta</name>
    <name type="common">African marigold</name>
    <dbReference type="NCBI Taxonomy" id="13708"/>
    <lineage>
        <taxon>Eukaryota</taxon>
        <taxon>Viridiplantae</taxon>
        <taxon>Streptophyta</taxon>
        <taxon>Embryophyta</taxon>
        <taxon>Tracheophyta</taxon>
        <taxon>Spermatophyta</taxon>
        <taxon>Magnoliopsida</taxon>
        <taxon>eudicotyledons</taxon>
        <taxon>Gunneridae</taxon>
        <taxon>Pentapetalae</taxon>
        <taxon>asterids</taxon>
        <taxon>campanulids</taxon>
        <taxon>Asterales</taxon>
        <taxon>Asteraceae</taxon>
        <taxon>Asteroideae</taxon>
        <taxon>Heliantheae alliance</taxon>
        <taxon>Tageteae</taxon>
        <taxon>Tagetes</taxon>
    </lineage>
</organism>
<keyword evidence="17" id="KW-0325">Glycoprotein</keyword>
<dbReference type="InterPro" id="IPR011009">
    <property type="entry name" value="Kinase-like_dom_sf"/>
</dbReference>
<dbReference type="InterPro" id="IPR000719">
    <property type="entry name" value="Prot_kinase_dom"/>
</dbReference>
<comment type="catalytic activity">
    <reaction evidence="18">
        <text>L-threonyl-[protein] + ATP = O-phospho-L-threonyl-[protein] + ADP + H(+)</text>
        <dbReference type="Rhea" id="RHEA:46608"/>
        <dbReference type="Rhea" id="RHEA-COMP:11060"/>
        <dbReference type="Rhea" id="RHEA-COMP:11605"/>
        <dbReference type="ChEBI" id="CHEBI:15378"/>
        <dbReference type="ChEBI" id="CHEBI:30013"/>
        <dbReference type="ChEBI" id="CHEBI:30616"/>
        <dbReference type="ChEBI" id="CHEBI:61977"/>
        <dbReference type="ChEBI" id="CHEBI:456216"/>
        <dbReference type="EC" id="2.7.11.1"/>
    </reaction>
</comment>
<dbReference type="PANTHER" id="PTHR48055:SF55">
    <property type="entry name" value="PROTEIN KINASE DOMAIN-CONTAINING PROTEIN"/>
    <property type="match status" value="1"/>
</dbReference>
<evidence type="ECO:0000256" key="15">
    <source>
        <dbReference type="ARBA" id="ARBA00023136"/>
    </source>
</evidence>